<dbReference type="AlphaFoldDB" id="A0A9X1B7K5"/>
<dbReference type="InterPro" id="IPR050275">
    <property type="entry name" value="PGM_Phosphatase"/>
</dbReference>
<dbReference type="Pfam" id="PF00300">
    <property type="entry name" value="His_Phos_1"/>
    <property type="match status" value="1"/>
</dbReference>
<evidence type="ECO:0000313" key="1">
    <source>
        <dbReference type="EMBL" id="MBK1643115.1"/>
    </source>
</evidence>
<comment type="caution">
    <text evidence="1">The sequence shown here is derived from an EMBL/GenBank/DDBJ whole genome shotgun (WGS) entry which is preliminary data.</text>
</comment>
<dbReference type="Proteomes" id="UP001138802">
    <property type="component" value="Unassembled WGS sequence"/>
</dbReference>
<gene>
    <name evidence="1" type="ORF">CKO25_00285</name>
</gene>
<dbReference type="EMBL" id="NRSD01000001">
    <property type="protein sequence ID" value="MBK1643115.1"/>
    <property type="molecule type" value="Genomic_DNA"/>
</dbReference>
<dbReference type="Gene3D" id="3.40.50.1240">
    <property type="entry name" value="Phosphoglycerate mutase-like"/>
    <property type="match status" value="1"/>
</dbReference>
<dbReference type="GO" id="GO:0005737">
    <property type="term" value="C:cytoplasm"/>
    <property type="evidence" value="ECO:0007669"/>
    <property type="project" value="TreeGrafter"/>
</dbReference>
<reference evidence="1 2" key="1">
    <citation type="journal article" date="2020" name="Microorganisms">
        <title>Osmotic Adaptation and Compatible Solute Biosynthesis of Phototrophic Bacteria as Revealed from Genome Analyses.</title>
        <authorList>
            <person name="Imhoff J.F."/>
            <person name="Rahn T."/>
            <person name="Kunzel S."/>
            <person name="Keller A."/>
            <person name="Neulinger S.C."/>
        </authorList>
    </citation>
    <scope>NUCLEOTIDE SEQUENCE [LARGE SCALE GENOMIC DNA]</scope>
    <source>
        <strain evidence="1 2">DSM 21303</strain>
    </source>
</reference>
<dbReference type="RefSeq" id="WP_200385917.1">
    <property type="nucleotide sequence ID" value="NZ_NRSD01000001.1"/>
</dbReference>
<accession>A0A9X1B7K5</accession>
<organism evidence="1 2">
    <name type="scientific">Thiocapsa imhoffii</name>
    <dbReference type="NCBI Taxonomy" id="382777"/>
    <lineage>
        <taxon>Bacteria</taxon>
        <taxon>Pseudomonadati</taxon>
        <taxon>Pseudomonadota</taxon>
        <taxon>Gammaproteobacteria</taxon>
        <taxon>Chromatiales</taxon>
        <taxon>Chromatiaceae</taxon>
        <taxon>Thiocapsa</taxon>
    </lineage>
</organism>
<protein>
    <submittedName>
        <fullName evidence="1">Histidine phosphatase family protein</fullName>
    </submittedName>
</protein>
<name>A0A9X1B7K5_9GAMM</name>
<dbReference type="GO" id="GO:0016791">
    <property type="term" value="F:phosphatase activity"/>
    <property type="evidence" value="ECO:0007669"/>
    <property type="project" value="TreeGrafter"/>
</dbReference>
<sequence>MQDQFVELLRHGEAAGGACFRGGQDDPLSPAGMEQMTRATAQNPGWNAVFSSPARRCHAFAQQLAAAHDLPIMTLPQLSERHFGAWEGLTANQIPAADLIRFWEDPIDYTPPGAEPFASFRQRVLGAWDAVRTAGAAYPLVVTHGGVIRVILAEVLSMPAAATILLEVPPACLSRVRVPPSPGRPSLIRHGCA</sequence>
<keyword evidence="2" id="KW-1185">Reference proteome</keyword>
<dbReference type="SMART" id="SM00855">
    <property type="entry name" value="PGAM"/>
    <property type="match status" value="1"/>
</dbReference>
<dbReference type="InterPro" id="IPR013078">
    <property type="entry name" value="His_Pase_superF_clade-1"/>
</dbReference>
<dbReference type="SUPFAM" id="SSF53254">
    <property type="entry name" value="Phosphoglycerate mutase-like"/>
    <property type="match status" value="1"/>
</dbReference>
<dbReference type="PANTHER" id="PTHR48100:SF1">
    <property type="entry name" value="HISTIDINE PHOSPHATASE FAMILY PROTEIN-RELATED"/>
    <property type="match status" value="1"/>
</dbReference>
<dbReference type="PIRSF" id="PIRSF000709">
    <property type="entry name" value="6PFK_2-Ptase"/>
    <property type="match status" value="1"/>
</dbReference>
<evidence type="ECO:0000313" key="2">
    <source>
        <dbReference type="Proteomes" id="UP001138802"/>
    </source>
</evidence>
<proteinExistence type="predicted"/>
<dbReference type="InterPro" id="IPR029033">
    <property type="entry name" value="His_PPase_superfam"/>
</dbReference>
<dbReference type="PANTHER" id="PTHR48100">
    <property type="entry name" value="BROAD-SPECIFICITY PHOSPHATASE YOR283W-RELATED"/>
    <property type="match status" value="1"/>
</dbReference>
<dbReference type="CDD" id="cd07067">
    <property type="entry name" value="HP_PGM_like"/>
    <property type="match status" value="1"/>
</dbReference>